<dbReference type="AlphaFoldDB" id="A0AAX3MUP4"/>
<dbReference type="PANTHER" id="PTHR14136">
    <property type="entry name" value="BTB_POZ DOMAIN-CONTAINING PROTEIN KCTD9"/>
    <property type="match status" value="1"/>
</dbReference>
<organism evidence="1 2">
    <name type="scientific">Paenibacillus urinalis</name>
    <dbReference type="NCBI Taxonomy" id="521520"/>
    <lineage>
        <taxon>Bacteria</taxon>
        <taxon>Bacillati</taxon>
        <taxon>Bacillota</taxon>
        <taxon>Bacilli</taxon>
        <taxon>Bacillales</taxon>
        <taxon>Paenibacillaceae</taxon>
        <taxon>Paenibacillus</taxon>
    </lineage>
</organism>
<proteinExistence type="predicted"/>
<dbReference type="InterPro" id="IPR001646">
    <property type="entry name" value="5peptide_repeat"/>
</dbReference>
<dbReference type="PANTHER" id="PTHR14136:SF37">
    <property type="entry name" value="PENTAPEPTIDE REPEAT-CONTAINING PROTEIN"/>
    <property type="match status" value="1"/>
</dbReference>
<gene>
    <name evidence="1" type="ORF">PUW23_13650</name>
</gene>
<dbReference type="Gene3D" id="2.160.20.80">
    <property type="entry name" value="E3 ubiquitin-protein ligase SopA"/>
    <property type="match status" value="1"/>
</dbReference>
<evidence type="ECO:0000313" key="2">
    <source>
        <dbReference type="Proteomes" id="UP001220962"/>
    </source>
</evidence>
<protein>
    <submittedName>
        <fullName evidence="1">Pentapeptide repeat-containing protein</fullName>
    </submittedName>
</protein>
<dbReference type="EMBL" id="CP118101">
    <property type="protein sequence ID" value="WDH80604.1"/>
    <property type="molecule type" value="Genomic_DNA"/>
</dbReference>
<dbReference type="Pfam" id="PF00805">
    <property type="entry name" value="Pentapeptide"/>
    <property type="match status" value="1"/>
</dbReference>
<accession>A0AAX3MUP4</accession>
<reference evidence="1" key="1">
    <citation type="submission" date="2023-02" db="EMBL/GenBank/DDBJ databases">
        <title>Pathogen: clinical or host-associated sample.</title>
        <authorList>
            <person name="Hergert J."/>
            <person name="Casey R."/>
            <person name="Wagner J."/>
            <person name="Young E.L."/>
            <person name="Oakeson K.F."/>
        </authorList>
    </citation>
    <scope>NUCLEOTIDE SEQUENCE</scope>
    <source>
        <strain evidence="1">2022CK-00830</strain>
    </source>
</reference>
<dbReference type="Proteomes" id="UP001220962">
    <property type="component" value="Chromosome"/>
</dbReference>
<dbReference type="RefSeq" id="WP_274358709.1">
    <property type="nucleotide sequence ID" value="NZ_CP118101.1"/>
</dbReference>
<evidence type="ECO:0000313" key="1">
    <source>
        <dbReference type="EMBL" id="WDH80604.1"/>
    </source>
</evidence>
<dbReference type="SUPFAM" id="SSF141571">
    <property type="entry name" value="Pentapeptide repeat-like"/>
    <property type="match status" value="1"/>
</dbReference>
<sequence length="272" mass="30761">MNTRLQSDCENCFGICCVALPYAKSADFSFDKEGGVPCRNLYSDHRCSIHEHLRDKGFHGCVSYECFGAGQHVSQEIYKGRDWRLNPALSNEMFAVFPIVQQLHEMLYYLNQALDLEDTQTIHDELHSVYEQTLSLTRLNPSDILNLDVANHRAIVNDLLLKTSEWVRKDFIQSNKKSKVRRGLDYLGANLKGIDFRGADLRGALLIASDLRNADLRKVDFIGADLRNADLSGANLTGCIFLTQAQVNSAKGNQHTQLPRYLKFPAHWLAKS</sequence>
<dbReference type="InterPro" id="IPR051082">
    <property type="entry name" value="Pentapeptide-BTB/POZ_domain"/>
</dbReference>
<name>A0AAX3MUP4_9BACL</name>